<sequence length="323" mass="33754">MSSTDGWTPQDPYGQQQPRPQQPEPFDPYGPRDPYGRPANPYGRPDYQPRPQQPGQGYPQQPGQGYPPVQQPGPGFPGYGVPEYPAPQPADPGPRAPEEPATVGRAWRWGWGAFGASWGTWVLMSLLVGVAQVAVVLAFSPSTVDALMNATDPEAVAAAQAAGRTVTARGISAAGTAVGFLLQALLYAGALAATRTRSVRLRDFFLLRGFGGLLAYAVVTGALGFVATTVPMVGWLVQVVFTLLLLPVPFLLLGGAGLGRAFGTGVGLVLTHLPAVLGVYAIFAGLGLASVFTCGLGVIVLGPAMLLVGAYLVQRWTGEPVHV</sequence>
<evidence type="ECO:0000256" key="1">
    <source>
        <dbReference type="SAM" id="MobiDB-lite"/>
    </source>
</evidence>
<evidence type="ECO:0000313" key="4">
    <source>
        <dbReference type="Proteomes" id="UP001139493"/>
    </source>
</evidence>
<gene>
    <name evidence="3" type="ORF">APR03_001530</name>
</gene>
<feature type="transmembrane region" description="Helical" evidence="2">
    <location>
        <begin position="118"/>
        <end position="139"/>
    </location>
</feature>
<keyword evidence="2" id="KW-0472">Membrane</keyword>
<protein>
    <submittedName>
        <fullName evidence="3">Membrane protein</fullName>
    </submittedName>
</protein>
<feature type="compositionally biased region" description="Low complexity" evidence="1">
    <location>
        <begin position="41"/>
        <end position="68"/>
    </location>
</feature>
<dbReference type="EMBL" id="JAMTCS010000004">
    <property type="protein sequence ID" value="MCP2264194.1"/>
    <property type="molecule type" value="Genomic_DNA"/>
</dbReference>
<name>A0A9X2FZR8_9MICO</name>
<feature type="transmembrane region" description="Helical" evidence="2">
    <location>
        <begin position="171"/>
        <end position="193"/>
    </location>
</feature>
<feature type="transmembrane region" description="Helical" evidence="2">
    <location>
        <begin position="205"/>
        <end position="227"/>
    </location>
</feature>
<reference evidence="3" key="1">
    <citation type="submission" date="2022-06" db="EMBL/GenBank/DDBJ databases">
        <title>Genomic Encyclopedia of Archaeal and Bacterial Type Strains, Phase II (KMG-II): from individual species to whole genera.</title>
        <authorList>
            <person name="Goeker M."/>
        </authorList>
    </citation>
    <scope>NUCLEOTIDE SEQUENCE</scope>
    <source>
        <strain evidence="3">DSM 26652</strain>
    </source>
</reference>
<feature type="compositionally biased region" description="Low complexity" evidence="1">
    <location>
        <begin position="9"/>
        <end position="19"/>
    </location>
</feature>
<feature type="compositionally biased region" description="Pro residues" evidence="1">
    <location>
        <begin position="84"/>
        <end position="95"/>
    </location>
</feature>
<keyword evidence="2" id="KW-0812">Transmembrane</keyword>
<feature type="transmembrane region" description="Helical" evidence="2">
    <location>
        <begin position="289"/>
        <end position="313"/>
    </location>
</feature>
<evidence type="ECO:0000313" key="3">
    <source>
        <dbReference type="EMBL" id="MCP2264194.1"/>
    </source>
</evidence>
<feature type="region of interest" description="Disordered" evidence="1">
    <location>
        <begin position="1"/>
        <end position="101"/>
    </location>
</feature>
<accession>A0A9X2FZR8</accession>
<keyword evidence="4" id="KW-1185">Reference proteome</keyword>
<organism evidence="3 4">
    <name type="scientific">Promicromonospora thailandica</name>
    <dbReference type="NCBI Taxonomy" id="765201"/>
    <lineage>
        <taxon>Bacteria</taxon>
        <taxon>Bacillati</taxon>
        <taxon>Actinomycetota</taxon>
        <taxon>Actinomycetes</taxon>
        <taxon>Micrococcales</taxon>
        <taxon>Promicromonosporaceae</taxon>
        <taxon>Promicromonospora</taxon>
    </lineage>
</organism>
<proteinExistence type="predicted"/>
<evidence type="ECO:0000256" key="2">
    <source>
        <dbReference type="SAM" id="Phobius"/>
    </source>
</evidence>
<feature type="transmembrane region" description="Helical" evidence="2">
    <location>
        <begin position="233"/>
        <end position="254"/>
    </location>
</feature>
<feature type="transmembrane region" description="Helical" evidence="2">
    <location>
        <begin position="261"/>
        <end position="283"/>
    </location>
</feature>
<dbReference type="AlphaFoldDB" id="A0A9X2FZR8"/>
<keyword evidence="2" id="KW-1133">Transmembrane helix</keyword>
<comment type="caution">
    <text evidence="3">The sequence shown here is derived from an EMBL/GenBank/DDBJ whole genome shotgun (WGS) entry which is preliminary data.</text>
</comment>
<dbReference type="RefSeq" id="WP_253834340.1">
    <property type="nucleotide sequence ID" value="NZ_JAMTCS010000004.1"/>
</dbReference>
<dbReference type="Proteomes" id="UP001139493">
    <property type="component" value="Unassembled WGS sequence"/>
</dbReference>